<reference evidence="1" key="1">
    <citation type="submission" date="2018-05" db="EMBL/GenBank/DDBJ databases">
        <authorList>
            <person name="Lanie J.A."/>
            <person name="Ng W.-L."/>
            <person name="Kazmierczak K.M."/>
            <person name="Andrzejewski T.M."/>
            <person name="Davidsen T.M."/>
            <person name="Wayne K.J."/>
            <person name="Tettelin H."/>
            <person name="Glass J.I."/>
            <person name="Rusch D."/>
            <person name="Podicherti R."/>
            <person name="Tsui H.-C.T."/>
            <person name="Winkler M.E."/>
        </authorList>
    </citation>
    <scope>NUCLEOTIDE SEQUENCE</scope>
</reference>
<sequence>DTPLFTVDVNYKNKMRQESVVLNGDELHSQNYKLKLTQENLINEIKSGALCPGLFLGFTALSFLNGFICFGSFEQVEYLAGFKQKWLKLDLLDNEIVHNSNTSAFTSGRCVDESGEGIHPLDLLLGMEMKFNENQTVGELMEPLLSRLLT</sequence>
<accession>A0A381SD20</accession>
<evidence type="ECO:0000313" key="1">
    <source>
        <dbReference type="EMBL" id="SVA01975.1"/>
    </source>
</evidence>
<dbReference type="AlphaFoldDB" id="A0A381SD20"/>
<protein>
    <submittedName>
        <fullName evidence="1">Uncharacterized protein</fullName>
    </submittedName>
</protein>
<proteinExistence type="predicted"/>
<organism evidence="1">
    <name type="scientific">marine metagenome</name>
    <dbReference type="NCBI Taxonomy" id="408172"/>
    <lineage>
        <taxon>unclassified sequences</taxon>
        <taxon>metagenomes</taxon>
        <taxon>ecological metagenomes</taxon>
    </lineage>
</organism>
<feature type="non-terminal residue" evidence="1">
    <location>
        <position position="1"/>
    </location>
</feature>
<name>A0A381SD20_9ZZZZ</name>
<dbReference type="EMBL" id="UINC01002957">
    <property type="protein sequence ID" value="SVA01975.1"/>
    <property type="molecule type" value="Genomic_DNA"/>
</dbReference>
<gene>
    <name evidence="1" type="ORF">METZ01_LOCUS54829</name>
</gene>